<feature type="transmembrane region" description="Helical" evidence="10">
    <location>
        <begin position="332"/>
        <end position="354"/>
    </location>
</feature>
<dbReference type="SUPFAM" id="SSF55874">
    <property type="entry name" value="ATPase domain of HSP90 chaperone/DNA topoisomerase II/histidine kinase"/>
    <property type="match status" value="1"/>
</dbReference>
<evidence type="ECO:0000256" key="4">
    <source>
        <dbReference type="ARBA" id="ARBA00022679"/>
    </source>
</evidence>
<dbReference type="GO" id="GO:0005524">
    <property type="term" value="F:ATP binding"/>
    <property type="evidence" value="ECO:0007669"/>
    <property type="project" value="UniProtKB-KW"/>
</dbReference>
<dbReference type="SMART" id="SM00387">
    <property type="entry name" value="HATPase_c"/>
    <property type="match status" value="1"/>
</dbReference>
<evidence type="ECO:0000256" key="3">
    <source>
        <dbReference type="ARBA" id="ARBA00022553"/>
    </source>
</evidence>
<dbReference type="Proteomes" id="UP000009071">
    <property type="component" value="Chromosome"/>
</dbReference>
<dbReference type="eggNOG" id="COG4585">
    <property type="taxonomic scope" value="Bacteria"/>
</dbReference>
<dbReference type="Gene3D" id="2.60.120.260">
    <property type="entry name" value="Galactose-binding domain-like"/>
    <property type="match status" value="1"/>
</dbReference>
<dbReference type="EMBL" id="AP010904">
    <property type="protein sequence ID" value="BAH76426.1"/>
    <property type="molecule type" value="Genomic_DNA"/>
</dbReference>
<feature type="domain" description="Histidine kinase/HSP90-like ATPase" evidence="11">
    <location>
        <begin position="550"/>
        <end position="643"/>
    </location>
</feature>
<organism evidence="12 13">
    <name type="scientific">Solidesulfovibrio magneticus (strain ATCC 700980 / DSM 13731 / RS-1)</name>
    <name type="common">Desulfovibrio magneticus</name>
    <dbReference type="NCBI Taxonomy" id="573370"/>
    <lineage>
        <taxon>Bacteria</taxon>
        <taxon>Pseudomonadati</taxon>
        <taxon>Thermodesulfobacteriota</taxon>
        <taxon>Desulfovibrionia</taxon>
        <taxon>Desulfovibrionales</taxon>
        <taxon>Desulfovibrionaceae</taxon>
        <taxon>Solidesulfovibrio</taxon>
    </lineage>
</organism>
<accession>C4XHQ2</accession>
<evidence type="ECO:0000256" key="6">
    <source>
        <dbReference type="ARBA" id="ARBA00022777"/>
    </source>
</evidence>
<evidence type="ECO:0000313" key="12">
    <source>
        <dbReference type="EMBL" id="BAH76426.1"/>
    </source>
</evidence>
<name>C4XHQ2_SOLM1</name>
<dbReference type="HOGENOM" id="CLU_011115_3_0_7"/>
<dbReference type="InterPro" id="IPR036890">
    <property type="entry name" value="HATPase_C_sf"/>
</dbReference>
<keyword evidence="3" id="KW-0597">Phosphoprotein</keyword>
<dbReference type="InterPro" id="IPR008979">
    <property type="entry name" value="Galactose-bd-like_sf"/>
</dbReference>
<evidence type="ECO:0000259" key="11">
    <source>
        <dbReference type="SMART" id="SM00387"/>
    </source>
</evidence>
<dbReference type="Pfam" id="PF07695">
    <property type="entry name" value="7TMR-DISM_7TM"/>
    <property type="match status" value="1"/>
</dbReference>
<keyword evidence="13" id="KW-1185">Reference proteome</keyword>
<dbReference type="Gene3D" id="1.20.5.1930">
    <property type="match status" value="1"/>
</dbReference>
<evidence type="ECO:0000256" key="1">
    <source>
        <dbReference type="ARBA" id="ARBA00000085"/>
    </source>
</evidence>
<evidence type="ECO:0000256" key="10">
    <source>
        <dbReference type="SAM" id="Phobius"/>
    </source>
</evidence>
<keyword evidence="10" id="KW-0812">Transmembrane</keyword>
<evidence type="ECO:0000256" key="7">
    <source>
        <dbReference type="ARBA" id="ARBA00022840"/>
    </source>
</evidence>
<dbReference type="GO" id="GO:0046983">
    <property type="term" value="F:protein dimerization activity"/>
    <property type="evidence" value="ECO:0007669"/>
    <property type="project" value="InterPro"/>
</dbReference>
<dbReference type="GO" id="GO:0016020">
    <property type="term" value="C:membrane"/>
    <property type="evidence" value="ECO:0007669"/>
    <property type="project" value="InterPro"/>
</dbReference>
<evidence type="ECO:0000256" key="8">
    <source>
        <dbReference type="ARBA" id="ARBA00023012"/>
    </source>
</evidence>
<proteinExistence type="predicted"/>
<dbReference type="InterPro" id="IPR003594">
    <property type="entry name" value="HATPase_dom"/>
</dbReference>
<keyword evidence="5" id="KW-0547">Nucleotide-binding</keyword>
<feature type="transmembrane region" description="Helical" evidence="10">
    <location>
        <begin position="389"/>
        <end position="408"/>
    </location>
</feature>
<dbReference type="Pfam" id="PF02518">
    <property type="entry name" value="HATPase_c"/>
    <property type="match status" value="1"/>
</dbReference>
<keyword evidence="8" id="KW-0902">Two-component regulatory system</keyword>
<dbReference type="KEGG" id="dma:DMR_29350"/>
<dbReference type="GO" id="GO:0000155">
    <property type="term" value="F:phosphorelay sensor kinase activity"/>
    <property type="evidence" value="ECO:0007669"/>
    <property type="project" value="InterPro"/>
</dbReference>
<feature type="transmembrane region" description="Helical" evidence="10">
    <location>
        <begin position="238"/>
        <end position="254"/>
    </location>
</feature>
<dbReference type="CDD" id="cd16917">
    <property type="entry name" value="HATPase_UhpB-NarQ-NarX-like"/>
    <property type="match status" value="1"/>
</dbReference>
<dbReference type="Gene3D" id="3.30.565.10">
    <property type="entry name" value="Histidine kinase-like ATPase, C-terminal domain"/>
    <property type="match status" value="1"/>
</dbReference>
<dbReference type="EC" id="2.7.13.3" evidence="2"/>
<dbReference type="InterPro" id="IPR050482">
    <property type="entry name" value="Sensor_HK_TwoCompSys"/>
</dbReference>
<sequence length="653" mass="72679">MFLTHHARPLAVLVFLVVLSCLGCSSQDKKAPMAERGLLDLAGWDLVGNGPVALNGQWEFYWDRLLAPEDFKPDLTPPQPSGFMNLPGTWKGQMLHGQPLPGQGQATLRLRLLPGPGEHQLALRLISIHAAYRLWVDGKLVAQSGELGRSSATETPHRSLVLARFASQGKPIDLVLQVSNHAFRRGGLLYPVLLGLPDQLDLIHIRIWSWSMFFVGSLLIMVAYHLVLYFLKRKESSTLYFSLGCLLLACYYVTSDPSDWLINMFIRKADPDIIQKISVISYPIMSSIVYRFYRSLYPFEFLRFIQNLCDLRNLAFVLIVLTQPNIVIYTMLYWFAISTVLFNCYFLVMLIVCVRRGRDGAIFLLLGYLSFSAATLSEIYGHIISFSEGSILLFGFLAFVLFQALALAQRFANAFTAVENLSADLRTEMDERTRLEREIINVSEEERRRLSHDLHDGLCQQLVGIRMRCAALARSAIPEQGVAEEVTAIFSLLKDSVSQAYDLSRGLWPVELAPGEVGASLADLVRRVGQSSGVKMQYFEELPCESCLNEHLVQLYRLAQEAVANAVKHARPGRIIVTLGCESDRRLTLTVRDDGVGRQAVRSAGGLGLRIMTYRASMIGATLSIDDAEGGGTVVTCSLACAAERTTREGTDG</sequence>
<dbReference type="AlphaFoldDB" id="C4XHQ2"/>
<feature type="transmembrane region" description="Helical" evidence="10">
    <location>
        <begin position="361"/>
        <end position="383"/>
    </location>
</feature>
<evidence type="ECO:0000256" key="9">
    <source>
        <dbReference type="SAM" id="Coils"/>
    </source>
</evidence>
<keyword evidence="10" id="KW-1133">Transmembrane helix</keyword>
<protein>
    <recommendedName>
        <fullName evidence="2">histidine kinase</fullName>
        <ecNumber evidence="2">2.7.13.3</ecNumber>
    </recommendedName>
</protein>
<feature type="transmembrane region" description="Helical" evidence="10">
    <location>
        <begin position="207"/>
        <end position="231"/>
    </location>
</feature>
<evidence type="ECO:0000256" key="2">
    <source>
        <dbReference type="ARBA" id="ARBA00012438"/>
    </source>
</evidence>
<keyword evidence="10" id="KW-0472">Membrane</keyword>
<evidence type="ECO:0000256" key="5">
    <source>
        <dbReference type="ARBA" id="ARBA00022741"/>
    </source>
</evidence>
<reference evidence="12 13" key="1">
    <citation type="journal article" date="2009" name="Genome Res.">
        <title>Whole genome sequence of Desulfovibrio magneticus strain RS-1 revealed common gene clusters in magnetotactic bacteria.</title>
        <authorList>
            <person name="Nakazawa H."/>
            <person name="Arakaki A."/>
            <person name="Narita-Yamada S."/>
            <person name="Yashiro I."/>
            <person name="Jinno K."/>
            <person name="Aoki N."/>
            <person name="Tsuruyama A."/>
            <person name="Okamura Y."/>
            <person name="Tanikawa S."/>
            <person name="Fujita N."/>
            <person name="Takeyama H."/>
            <person name="Matsunaga T."/>
        </authorList>
    </citation>
    <scope>NUCLEOTIDE SEQUENCE [LARGE SCALE GENOMIC DNA]</scope>
    <source>
        <strain evidence="13">ATCC 700980 / DSM 13731 / RS-1</strain>
    </source>
</reference>
<dbReference type="PANTHER" id="PTHR24421:SF10">
    <property type="entry name" value="NITRATE_NITRITE SENSOR PROTEIN NARQ"/>
    <property type="match status" value="1"/>
</dbReference>
<keyword evidence="9" id="KW-0175">Coiled coil</keyword>
<keyword evidence="6 12" id="KW-0418">Kinase</keyword>
<dbReference type="InterPro" id="IPR011712">
    <property type="entry name" value="Sig_transdc_His_kin_sub3_dim/P"/>
</dbReference>
<comment type="catalytic activity">
    <reaction evidence="1">
        <text>ATP + protein L-histidine = ADP + protein N-phospho-L-histidine.</text>
        <dbReference type="EC" id="2.7.13.3"/>
    </reaction>
</comment>
<keyword evidence="7" id="KW-0067">ATP-binding</keyword>
<gene>
    <name evidence="12" type="ordered locus">DMR_29350</name>
</gene>
<dbReference type="STRING" id="573370.DMR_29350"/>
<dbReference type="SUPFAM" id="SSF49785">
    <property type="entry name" value="Galactose-binding domain-like"/>
    <property type="match status" value="1"/>
</dbReference>
<dbReference type="PANTHER" id="PTHR24421">
    <property type="entry name" value="NITRATE/NITRITE SENSOR PROTEIN NARX-RELATED"/>
    <property type="match status" value="1"/>
</dbReference>
<feature type="coiled-coil region" evidence="9">
    <location>
        <begin position="418"/>
        <end position="445"/>
    </location>
</feature>
<evidence type="ECO:0000313" key="13">
    <source>
        <dbReference type="Proteomes" id="UP000009071"/>
    </source>
</evidence>
<dbReference type="InterPro" id="IPR011623">
    <property type="entry name" value="7TMR_DISM_rcpt_extracell_dom1"/>
</dbReference>
<dbReference type="Pfam" id="PF07730">
    <property type="entry name" value="HisKA_3"/>
    <property type="match status" value="1"/>
</dbReference>
<keyword evidence="4" id="KW-0808">Transferase</keyword>